<evidence type="ECO:0000313" key="2">
    <source>
        <dbReference type="Proteomes" id="UP000324222"/>
    </source>
</evidence>
<dbReference type="EMBL" id="VSRR010017908">
    <property type="protein sequence ID" value="MPC60793.1"/>
    <property type="molecule type" value="Genomic_DNA"/>
</dbReference>
<sequence>MASLLRGTNSINSPRTGVGVAARLDCDYVVLVCQELVTWLVGWCQKASQRPRHAPHRTDNASFSVA</sequence>
<dbReference type="AlphaFoldDB" id="A0A5B7GT52"/>
<dbReference type="Proteomes" id="UP000324222">
    <property type="component" value="Unassembled WGS sequence"/>
</dbReference>
<name>A0A5B7GT52_PORTR</name>
<comment type="caution">
    <text evidence="1">The sequence shown here is derived from an EMBL/GenBank/DDBJ whole genome shotgun (WGS) entry which is preliminary data.</text>
</comment>
<protein>
    <submittedName>
        <fullName evidence="1">Uncharacterized protein</fullName>
    </submittedName>
</protein>
<keyword evidence="2" id="KW-1185">Reference proteome</keyword>
<organism evidence="1 2">
    <name type="scientific">Portunus trituberculatus</name>
    <name type="common">Swimming crab</name>
    <name type="synonym">Neptunus trituberculatus</name>
    <dbReference type="NCBI Taxonomy" id="210409"/>
    <lineage>
        <taxon>Eukaryota</taxon>
        <taxon>Metazoa</taxon>
        <taxon>Ecdysozoa</taxon>
        <taxon>Arthropoda</taxon>
        <taxon>Crustacea</taxon>
        <taxon>Multicrustacea</taxon>
        <taxon>Malacostraca</taxon>
        <taxon>Eumalacostraca</taxon>
        <taxon>Eucarida</taxon>
        <taxon>Decapoda</taxon>
        <taxon>Pleocyemata</taxon>
        <taxon>Brachyura</taxon>
        <taxon>Eubrachyura</taxon>
        <taxon>Portunoidea</taxon>
        <taxon>Portunidae</taxon>
        <taxon>Portuninae</taxon>
        <taxon>Portunus</taxon>
    </lineage>
</organism>
<proteinExistence type="predicted"/>
<accession>A0A5B7GT52</accession>
<evidence type="ECO:0000313" key="1">
    <source>
        <dbReference type="EMBL" id="MPC60793.1"/>
    </source>
</evidence>
<gene>
    <name evidence="1" type="ORF">E2C01_054850</name>
</gene>
<reference evidence="1 2" key="1">
    <citation type="submission" date="2019-05" db="EMBL/GenBank/DDBJ databases">
        <title>Another draft genome of Portunus trituberculatus and its Hox gene families provides insights of decapod evolution.</title>
        <authorList>
            <person name="Jeong J.-H."/>
            <person name="Song I."/>
            <person name="Kim S."/>
            <person name="Choi T."/>
            <person name="Kim D."/>
            <person name="Ryu S."/>
            <person name="Kim W."/>
        </authorList>
    </citation>
    <scope>NUCLEOTIDE SEQUENCE [LARGE SCALE GENOMIC DNA]</scope>
    <source>
        <tissue evidence="1">Muscle</tissue>
    </source>
</reference>